<dbReference type="GO" id="GO:0051301">
    <property type="term" value="P:cell division"/>
    <property type="evidence" value="ECO:0007669"/>
    <property type="project" value="InterPro"/>
</dbReference>
<evidence type="ECO:0000256" key="3">
    <source>
        <dbReference type="ARBA" id="ARBA00022960"/>
    </source>
</evidence>
<feature type="transmembrane region" description="Helical" evidence="6">
    <location>
        <begin position="169"/>
        <end position="194"/>
    </location>
</feature>
<dbReference type="EMBL" id="SWLG01000007">
    <property type="protein sequence ID" value="TLS37176.1"/>
    <property type="molecule type" value="Genomic_DNA"/>
</dbReference>
<evidence type="ECO:0000313" key="8">
    <source>
        <dbReference type="Proteomes" id="UP000308230"/>
    </source>
</evidence>
<reference evidence="7 8" key="1">
    <citation type="submission" date="2019-04" db="EMBL/GenBank/DDBJ databases">
        <title>Bacillus caeni sp. nov., a bacterium isolated from mangrove sediment.</title>
        <authorList>
            <person name="Huang H."/>
            <person name="Mo K."/>
            <person name="Hu Y."/>
        </authorList>
    </citation>
    <scope>NUCLEOTIDE SEQUENCE [LARGE SCALE GENOMIC DNA]</scope>
    <source>
        <strain evidence="7 8">HB172195</strain>
    </source>
</reference>
<keyword evidence="3" id="KW-0133">Cell shape</keyword>
<sequence>MSDKKCSFVDEVISQIKSREAKKFVSSELVYHLNEAKKDYVKQGYSEEDAEEKAVKQMGNPISLGQQFNKLHRPGVDWYLVALLVTVMGLGFLPIFVLYLGDSPLGYMDIRHVSFIKSFSVLAGMAVVVGLMFVDYRKLKNLGWLFYAAGICLIFIFQSTGIPVNGVPYLMLGPFTASNMIVIPFFFLAWATFFRNERLKIWMLAPLFAVSLFLLLRLSNLPVVGIYLIMVMAMLWGSHFTRKKAAIFTGTVFSIFTIFALVVWNTTRIEQKDRILGFLYPENYPKGAGFIYLRIKESMSGAGWFGKSEAISYIPNTLTDLVFVGLTERLGWLFAIALVFVLSLLIVRMVFMMVKVRDPFGRILIIGGISLYTVQLAVNVGMTIGLFPIIGVSMPFISYGTMPVLFNSIIFGIILSVYRRKDLVSAKSV</sequence>
<accession>A0A5R9F4A2</accession>
<dbReference type="InterPro" id="IPR047928">
    <property type="entry name" value="Perm_prefix_1"/>
</dbReference>
<feature type="transmembrane region" description="Helical" evidence="6">
    <location>
        <begin position="224"/>
        <end position="240"/>
    </location>
</feature>
<name>A0A5R9F4A2_9BACL</name>
<evidence type="ECO:0000256" key="4">
    <source>
        <dbReference type="ARBA" id="ARBA00022989"/>
    </source>
</evidence>
<evidence type="ECO:0000256" key="6">
    <source>
        <dbReference type="SAM" id="Phobius"/>
    </source>
</evidence>
<keyword evidence="2 6" id="KW-0812">Transmembrane</keyword>
<dbReference type="PANTHER" id="PTHR30474">
    <property type="entry name" value="CELL CYCLE PROTEIN"/>
    <property type="match status" value="1"/>
</dbReference>
<dbReference type="GO" id="GO:0015648">
    <property type="term" value="F:lipid-linked peptidoglycan transporter activity"/>
    <property type="evidence" value="ECO:0007669"/>
    <property type="project" value="TreeGrafter"/>
</dbReference>
<dbReference type="Pfam" id="PF01098">
    <property type="entry name" value="FTSW_RODA_SPOVE"/>
    <property type="match status" value="1"/>
</dbReference>
<evidence type="ECO:0000256" key="2">
    <source>
        <dbReference type="ARBA" id="ARBA00022692"/>
    </source>
</evidence>
<evidence type="ECO:0000256" key="5">
    <source>
        <dbReference type="ARBA" id="ARBA00023136"/>
    </source>
</evidence>
<feature type="transmembrane region" description="Helical" evidence="6">
    <location>
        <begin position="245"/>
        <end position="264"/>
    </location>
</feature>
<evidence type="ECO:0000313" key="7">
    <source>
        <dbReference type="EMBL" id="TLS37176.1"/>
    </source>
</evidence>
<dbReference type="GO" id="GO:0005886">
    <property type="term" value="C:plasma membrane"/>
    <property type="evidence" value="ECO:0007669"/>
    <property type="project" value="TreeGrafter"/>
</dbReference>
<evidence type="ECO:0000256" key="1">
    <source>
        <dbReference type="ARBA" id="ARBA00004141"/>
    </source>
</evidence>
<protein>
    <submittedName>
        <fullName evidence="7">FtsW/RodA/SpoVE family cell cycle protein</fullName>
    </submittedName>
</protein>
<feature type="transmembrane region" description="Helical" evidence="6">
    <location>
        <begin position="363"/>
        <end position="390"/>
    </location>
</feature>
<feature type="transmembrane region" description="Helical" evidence="6">
    <location>
        <begin position="141"/>
        <end position="157"/>
    </location>
</feature>
<feature type="transmembrane region" description="Helical" evidence="6">
    <location>
        <begin position="330"/>
        <end position="351"/>
    </location>
</feature>
<feature type="transmembrane region" description="Helical" evidence="6">
    <location>
        <begin position="201"/>
        <end position="218"/>
    </location>
</feature>
<dbReference type="RefSeq" id="WP_138126601.1">
    <property type="nucleotide sequence ID" value="NZ_SWLG01000007.1"/>
</dbReference>
<gene>
    <name evidence="7" type="ORF">FCL54_11660</name>
</gene>
<dbReference type="GO" id="GO:0008360">
    <property type="term" value="P:regulation of cell shape"/>
    <property type="evidence" value="ECO:0007669"/>
    <property type="project" value="UniProtKB-KW"/>
</dbReference>
<dbReference type="InterPro" id="IPR001182">
    <property type="entry name" value="FtsW/RodA"/>
</dbReference>
<organism evidence="7 8">
    <name type="scientific">Exobacillus caeni</name>
    <dbReference type="NCBI Taxonomy" id="2574798"/>
    <lineage>
        <taxon>Bacteria</taxon>
        <taxon>Bacillati</taxon>
        <taxon>Bacillota</taxon>
        <taxon>Bacilli</taxon>
        <taxon>Bacillales</taxon>
        <taxon>Guptibacillaceae</taxon>
        <taxon>Exobacillus</taxon>
    </lineage>
</organism>
<comment type="subcellular location">
    <subcellularLocation>
        <location evidence="1">Membrane</location>
        <topology evidence="1">Multi-pass membrane protein</topology>
    </subcellularLocation>
</comment>
<dbReference type="Proteomes" id="UP000308230">
    <property type="component" value="Unassembled WGS sequence"/>
</dbReference>
<keyword evidence="5 6" id="KW-0472">Membrane</keyword>
<feature type="transmembrane region" description="Helical" evidence="6">
    <location>
        <begin position="78"/>
        <end position="101"/>
    </location>
</feature>
<proteinExistence type="predicted"/>
<feature type="transmembrane region" description="Helical" evidence="6">
    <location>
        <begin position="113"/>
        <end position="134"/>
    </location>
</feature>
<keyword evidence="4 6" id="KW-1133">Transmembrane helix</keyword>
<feature type="transmembrane region" description="Helical" evidence="6">
    <location>
        <begin position="396"/>
        <end position="418"/>
    </location>
</feature>
<dbReference type="AlphaFoldDB" id="A0A5R9F4A2"/>
<comment type="caution">
    <text evidence="7">The sequence shown here is derived from an EMBL/GenBank/DDBJ whole genome shotgun (WGS) entry which is preliminary data.</text>
</comment>
<dbReference type="GO" id="GO:0032153">
    <property type="term" value="C:cell division site"/>
    <property type="evidence" value="ECO:0007669"/>
    <property type="project" value="TreeGrafter"/>
</dbReference>
<dbReference type="NCBIfam" id="NF038403">
    <property type="entry name" value="perm_prefix_1"/>
    <property type="match status" value="1"/>
</dbReference>
<keyword evidence="8" id="KW-1185">Reference proteome</keyword>
<dbReference type="OrthoDB" id="2192428at2"/>
<dbReference type="PANTHER" id="PTHR30474:SF1">
    <property type="entry name" value="PEPTIDOGLYCAN GLYCOSYLTRANSFERASE MRDB"/>
    <property type="match status" value="1"/>
</dbReference>